<reference evidence="1 2" key="1">
    <citation type="submission" date="2017-04" db="EMBL/GenBank/DDBJ databases">
        <authorList>
            <person name="Afonso C.L."/>
            <person name="Miller P.J."/>
            <person name="Scott M.A."/>
            <person name="Spackman E."/>
            <person name="Goraichik I."/>
            <person name="Dimitrov K.M."/>
            <person name="Suarez D.L."/>
            <person name="Swayne D.E."/>
        </authorList>
    </citation>
    <scope>NUCLEOTIDE SEQUENCE [LARGE SCALE GENOMIC DNA]</scope>
    <source>
        <strain evidence="1 2">CGMCC 1.12708</strain>
    </source>
</reference>
<dbReference type="AlphaFoldDB" id="A0A1W2C1N1"/>
<dbReference type="EMBL" id="FWXS01000008">
    <property type="protein sequence ID" value="SMC79083.1"/>
    <property type="molecule type" value="Genomic_DNA"/>
</dbReference>
<dbReference type="Proteomes" id="UP000192393">
    <property type="component" value="Unassembled WGS sequence"/>
</dbReference>
<organism evidence="1 2">
    <name type="scientific">Moheibacter sediminis</name>
    <dbReference type="NCBI Taxonomy" id="1434700"/>
    <lineage>
        <taxon>Bacteria</taxon>
        <taxon>Pseudomonadati</taxon>
        <taxon>Bacteroidota</taxon>
        <taxon>Flavobacteriia</taxon>
        <taxon>Flavobacteriales</taxon>
        <taxon>Weeksellaceae</taxon>
        <taxon>Moheibacter</taxon>
    </lineage>
</organism>
<protein>
    <submittedName>
        <fullName evidence="1">Uncharacterized protein</fullName>
    </submittedName>
</protein>
<evidence type="ECO:0000313" key="2">
    <source>
        <dbReference type="Proteomes" id="UP000192393"/>
    </source>
</evidence>
<sequence length="38" mass="4699">MKTLNRYYLNVKIKQKEAELYSTTSFLTHMRTIFTWQI</sequence>
<keyword evidence="2" id="KW-1185">Reference proteome</keyword>
<accession>A0A1W2C1N1</accession>
<name>A0A1W2C1N1_9FLAO</name>
<evidence type="ECO:0000313" key="1">
    <source>
        <dbReference type="EMBL" id="SMC79083.1"/>
    </source>
</evidence>
<proteinExistence type="predicted"/>
<gene>
    <name evidence="1" type="ORF">SAMN06296427_10864</name>
</gene>